<proteinExistence type="predicted"/>
<name>A0AAV7HPX5_COTGL</name>
<evidence type="ECO:0000313" key="2">
    <source>
        <dbReference type="Proteomes" id="UP000826195"/>
    </source>
</evidence>
<gene>
    <name evidence="1" type="ORF">KQX54_000715</name>
</gene>
<comment type="caution">
    <text evidence="1">The sequence shown here is derived from an EMBL/GenBank/DDBJ whole genome shotgun (WGS) entry which is preliminary data.</text>
</comment>
<dbReference type="AlphaFoldDB" id="A0AAV7HPX5"/>
<organism evidence="1 2">
    <name type="scientific">Cotesia glomerata</name>
    <name type="common">Lepidopteran parasitic wasp</name>
    <name type="synonym">Apanteles glomeratus</name>
    <dbReference type="NCBI Taxonomy" id="32391"/>
    <lineage>
        <taxon>Eukaryota</taxon>
        <taxon>Metazoa</taxon>
        <taxon>Ecdysozoa</taxon>
        <taxon>Arthropoda</taxon>
        <taxon>Hexapoda</taxon>
        <taxon>Insecta</taxon>
        <taxon>Pterygota</taxon>
        <taxon>Neoptera</taxon>
        <taxon>Endopterygota</taxon>
        <taxon>Hymenoptera</taxon>
        <taxon>Apocrita</taxon>
        <taxon>Ichneumonoidea</taxon>
        <taxon>Braconidae</taxon>
        <taxon>Microgastrinae</taxon>
        <taxon>Cotesia</taxon>
    </lineage>
</organism>
<keyword evidence="2" id="KW-1185">Reference proteome</keyword>
<dbReference type="Proteomes" id="UP000826195">
    <property type="component" value="Unassembled WGS sequence"/>
</dbReference>
<sequence length="70" mass="7932">MATYNNYEVDVGCTNHHACLRASRQSRDVIPVTGRKLVEKGMPDSSDLAHGVSTLNYSARVLQRWLETRR</sequence>
<accession>A0AAV7HPX5</accession>
<protein>
    <submittedName>
        <fullName evidence="1">Uncharacterized protein</fullName>
    </submittedName>
</protein>
<evidence type="ECO:0000313" key="1">
    <source>
        <dbReference type="EMBL" id="KAH0533618.1"/>
    </source>
</evidence>
<dbReference type="EMBL" id="JAHXZJ010003022">
    <property type="protein sequence ID" value="KAH0533618.1"/>
    <property type="molecule type" value="Genomic_DNA"/>
</dbReference>
<reference evidence="1 2" key="1">
    <citation type="journal article" date="2021" name="J. Hered.">
        <title>A chromosome-level genome assembly of the parasitoid wasp, Cotesia glomerata (Hymenoptera: Braconidae).</title>
        <authorList>
            <person name="Pinto B.J."/>
            <person name="Weis J.J."/>
            <person name="Gamble T."/>
            <person name="Ode P.J."/>
            <person name="Paul R."/>
            <person name="Zaspel J.M."/>
        </authorList>
    </citation>
    <scope>NUCLEOTIDE SEQUENCE [LARGE SCALE GENOMIC DNA]</scope>
    <source>
        <strain evidence="1">CgM1</strain>
    </source>
</reference>